<dbReference type="HOGENOM" id="CLU_622312_0_0_5"/>
<dbReference type="SUPFAM" id="SSF52540">
    <property type="entry name" value="P-loop containing nucleoside triphosphate hydrolases"/>
    <property type="match status" value="1"/>
</dbReference>
<dbReference type="InterPro" id="IPR008868">
    <property type="entry name" value="TniB"/>
</dbReference>
<proteinExistence type="predicted"/>
<evidence type="ECO:0000313" key="3">
    <source>
        <dbReference type="Proteomes" id="UP000001953"/>
    </source>
</evidence>
<organism evidence="2 3">
    <name type="scientific">Nitrobacter hamburgensis (strain DSM 10229 / NCIMB 13809 / X14)</name>
    <dbReference type="NCBI Taxonomy" id="323097"/>
    <lineage>
        <taxon>Bacteria</taxon>
        <taxon>Pseudomonadati</taxon>
        <taxon>Pseudomonadota</taxon>
        <taxon>Alphaproteobacteria</taxon>
        <taxon>Hyphomicrobiales</taxon>
        <taxon>Nitrobacteraceae</taxon>
        <taxon>Nitrobacter</taxon>
    </lineage>
</organism>
<keyword evidence="2" id="KW-0614">Plasmid</keyword>
<dbReference type="KEGG" id="nha:Nham_4287"/>
<evidence type="ECO:0000256" key="1">
    <source>
        <dbReference type="SAM" id="MobiDB-lite"/>
    </source>
</evidence>
<dbReference type="EMBL" id="CP000320">
    <property type="protein sequence ID" value="ABE64891.1"/>
    <property type="molecule type" value="Genomic_DNA"/>
</dbReference>
<evidence type="ECO:0000313" key="2">
    <source>
        <dbReference type="EMBL" id="ABE64891.1"/>
    </source>
</evidence>
<accession>Q1QFV6</accession>
<dbReference type="Proteomes" id="UP000001953">
    <property type="component" value="Plasmid 1"/>
</dbReference>
<sequence length="440" mass="49533">MISIVPNDALRARFIATASEEARICDARGDRWITYPKAAVVLDQMERILAHPRNWRMPSLLILGEAGIGKTQIDRKFARLHPPEIGRERGRTTMPVVSIQMPPGVTQRILYLTLLETIGVHGPARAMFETKTQALRALRDLEVRVIVFDEVHNLLAGGFREQRKILAELRYLSNELMLSFVCFGTHDAREAFAGDPQLARRFGLSELGAWDLDMDFAADRDRVEKLAAAGPVDARGRGPEGCHQADARQHRPHFRDDGRSGRRSHPVWGGADHRSACRAMASEPVRAHHRRVRWSGAACSLSLSTAWRYRVAHQRQHRRCCGLKDSATNGKRQQWIGAGVGRLQGFDNLNGNHSNGTYHEYSFRHSDAFRRLPITIDNSLLSIVWTSRRKLASLTADSPEIYTPPGLRLTTGCAPCQPPSSGRLRVVAVALRLRRRRPRR</sequence>
<geneLocation type="plasmid" evidence="3">
    <name>pNITHX1</name>
</geneLocation>
<protein>
    <submittedName>
        <fullName evidence="2">TniB</fullName>
    </submittedName>
</protein>
<keyword evidence="3" id="KW-1185">Reference proteome</keyword>
<dbReference type="Gene3D" id="3.40.50.300">
    <property type="entry name" value="P-loop containing nucleotide triphosphate hydrolases"/>
    <property type="match status" value="1"/>
</dbReference>
<reference evidence="3" key="1">
    <citation type="submission" date="2006-03" db="EMBL/GenBank/DDBJ databases">
        <title>Complete sequence of plasmid 1 of Nitrobacter hamburgensis X14.</title>
        <authorList>
            <consortium name="US DOE Joint Genome Institute"/>
            <person name="Copeland A."/>
            <person name="Lucas S."/>
            <person name="Lapidus A."/>
            <person name="Barry K."/>
            <person name="Detter J.C."/>
            <person name="Glavina del Rio T."/>
            <person name="Hammon N."/>
            <person name="Israni S."/>
            <person name="Dalin E."/>
            <person name="Tice H."/>
            <person name="Pitluck S."/>
            <person name="Chain P."/>
            <person name="Malfatti S."/>
            <person name="Shin M."/>
            <person name="Vergez L."/>
            <person name="Schmutz J."/>
            <person name="Larimer F."/>
            <person name="Land M."/>
            <person name="Hauser L."/>
            <person name="Kyrpides N."/>
            <person name="Ivanova N."/>
            <person name="Ward B."/>
            <person name="Arp D."/>
            <person name="Klotz M."/>
            <person name="Stein L."/>
            <person name="O'Mullan G."/>
            <person name="Starkenburg S."/>
            <person name="Sayavedra L."/>
            <person name="Poret-Peterson A.T."/>
            <person name="Gentry M.E."/>
            <person name="Bruce D."/>
            <person name="Richardson P."/>
        </authorList>
    </citation>
    <scope>NUCLEOTIDE SEQUENCE [LARGE SCALE GENOMIC DNA]</scope>
    <source>
        <strain evidence="3">DSM 10229 / NCIMB 13809 / X14</strain>
        <plasmid evidence="3">Plasmid pNITHX1</plasmid>
    </source>
</reference>
<gene>
    <name evidence="2" type="ordered locus">Nham_4287</name>
</gene>
<name>Q1QFV6_NITHX</name>
<dbReference type="AlphaFoldDB" id="Q1QFV6"/>
<dbReference type="Pfam" id="PF05621">
    <property type="entry name" value="TniB"/>
    <property type="match status" value="1"/>
</dbReference>
<feature type="region of interest" description="Disordered" evidence="1">
    <location>
        <begin position="232"/>
        <end position="273"/>
    </location>
</feature>
<feature type="compositionally biased region" description="Basic and acidic residues" evidence="1">
    <location>
        <begin position="234"/>
        <end position="260"/>
    </location>
</feature>
<dbReference type="InterPro" id="IPR027417">
    <property type="entry name" value="P-loop_NTPase"/>
</dbReference>